<gene>
    <name evidence="1" type="ORF">MTR_0031s0050</name>
</gene>
<accession>A0A072TUH9</accession>
<reference evidence="1 3" key="2">
    <citation type="journal article" date="2014" name="BMC Genomics">
        <title>An improved genome release (version Mt4.0) for the model legume Medicago truncatula.</title>
        <authorList>
            <person name="Tang H."/>
            <person name="Krishnakumar V."/>
            <person name="Bidwell S."/>
            <person name="Rosen B."/>
            <person name="Chan A."/>
            <person name="Zhou S."/>
            <person name="Gentzbittel L."/>
            <person name="Childs K.L."/>
            <person name="Yandell M."/>
            <person name="Gundlach H."/>
            <person name="Mayer K.F."/>
            <person name="Schwartz D.C."/>
            <person name="Town C.D."/>
        </authorList>
    </citation>
    <scope>GENOME REANNOTATION</scope>
    <source>
        <strain evidence="1">A17</strain>
        <strain evidence="2 3">cv. Jemalong A17</strain>
    </source>
</reference>
<protein>
    <submittedName>
        <fullName evidence="1 2">Uncharacterized protein</fullName>
    </submittedName>
</protein>
<reference evidence="1 3" key="1">
    <citation type="journal article" date="2011" name="Nature">
        <title>The Medicago genome provides insight into the evolution of rhizobial symbioses.</title>
        <authorList>
            <person name="Young N.D."/>
            <person name="Debelle F."/>
            <person name="Oldroyd G.E."/>
            <person name="Geurts R."/>
            <person name="Cannon S.B."/>
            <person name="Udvardi M.K."/>
            <person name="Benedito V.A."/>
            <person name="Mayer K.F."/>
            <person name="Gouzy J."/>
            <person name="Schoof H."/>
            <person name="Van de Peer Y."/>
            <person name="Proost S."/>
            <person name="Cook D.R."/>
            <person name="Meyers B.C."/>
            <person name="Spannagl M."/>
            <person name="Cheung F."/>
            <person name="De Mita S."/>
            <person name="Krishnakumar V."/>
            <person name="Gundlach H."/>
            <person name="Zhou S."/>
            <person name="Mudge J."/>
            <person name="Bharti A.K."/>
            <person name="Murray J.D."/>
            <person name="Naoumkina M.A."/>
            <person name="Rosen B."/>
            <person name="Silverstein K.A."/>
            <person name="Tang H."/>
            <person name="Rombauts S."/>
            <person name="Zhao P.X."/>
            <person name="Zhou P."/>
            <person name="Barbe V."/>
            <person name="Bardou P."/>
            <person name="Bechner M."/>
            <person name="Bellec A."/>
            <person name="Berger A."/>
            <person name="Berges H."/>
            <person name="Bidwell S."/>
            <person name="Bisseling T."/>
            <person name="Choisne N."/>
            <person name="Couloux A."/>
            <person name="Denny R."/>
            <person name="Deshpande S."/>
            <person name="Dai X."/>
            <person name="Doyle J.J."/>
            <person name="Dudez A.M."/>
            <person name="Farmer A.D."/>
            <person name="Fouteau S."/>
            <person name="Franken C."/>
            <person name="Gibelin C."/>
            <person name="Gish J."/>
            <person name="Goldstein S."/>
            <person name="Gonzalez A.J."/>
            <person name="Green P.J."/>
            <person name="Hallab A."/>
            <person name="Hartog M."/>
            <person name="Hua A."/>
            <person name="Humphray S.J."/>
            <person name="Jeong D.H."/>
            <person name="Jing Y."/>
            <person name="Jocker A."/>
            <person name="Kenton S.M."/>
            <person name="Kim D.J."/>
            <person name="Klee K."/>
            <person name="Lai H."/>
            <person name="Lang C."/>
            <person name="Lin S."/>
            <person name="Macmil S.L."/>
            <person name="Magdelenat G."/>
            <person name="Matthews L."/>
            <person name="McCorrison J."/>
            <person name="Monaghan E.L."/>
            <person name="Mun J.H."/>
            <person name="Najar F.Z."/>
            <person name="Nicholson C."/>
            <person name="Noirot C."/>
            <person name="O'Bleness M."/>
            <person name="Paule C.R."/>
            <person name="Poulain J."/>
            <person name="Prion F."/>
            <person name="Qin B."/>
            <person name="Qu C."/>
            <person name="Retzel E.F."/>
            <person name="Riddle C."/>
            <person name="Sallet E."/>
            <person name="Samain S."/>
            <person name="Samson N."/>
            <person name="Sanders I."/>
            <person name="Saurat O."/>
            <person name="Scarpelli C."/>
            <person name="Schiex T."/>
            <person name="Segurens B."/>
            <person name="Severin A.J."/>
            <person name="Sherrier D.J."/>
            <person name="Shi R."/>
            <person name="Sims S."/>
            <person name="Singer S.R."/>
            <person name="Sinharoy S."/>
            <person name="Sterck L."/>
            <person name="Viollet A."/>
            <person name="Wang B.B."/>
            <person name="Wang K."/>
            <person name="Wang M."/>
            <person name="Wang X."/>
            <person name="Warfsmann J."/>
            <person name="Weissenbach J."/>
            <person name="White D.D."/>
            <person name="White J.D."/>
            <person name="Wiley G.B."/>
            <person name="Wincker P."/>
            <person name="Xing Y."/>
            <person name="Yang L."/>
            <person name="Yao Z."/>
            <person name="Ying F."/>
            <person name="Zhai J."/>
            <person name="Zhou L."/>
            <person name="Zuber A."/>
            <person name="Denarie J."/>
            <person name="Dixon R.A."/>
            <person name="May G.D."/>
            <person name="Schwartz D.C."/>
            <person name="Rogers J."/>
            <person name="Quetier F."/>
            <person name="Town C.D."/>
            <person name="Roe B.A."/>
        </authorList>
    </citation>
    <scope>NUCLEOTIDE SEQUENCE [LARGE SCALE GENOMIC DNA]</scope>
    <source>
        <strain evidence="1">A17</strain>
        <strain evidence="2 3">cv. Jemalong A17</strain>
    </source>
</reference>
<dbReference type="HOGENOM" id="CLU_187134_0_0_1"/>
<dbReference type="EMBL" id="KL402756">
    <property type="protein sequence ID" value="KEH17210.1"/>
    <property type="molecule type" value="Genomic_DNA"/>
</dbReference>
<reference evidence="2" key="3">
    <citation type="submission" date="2015-06" db="UniProtKB">
        <authorList>
            <consortium name="EnsemblPlants"/>
        </authorList>
    </citation>
    <scope>IDENTIFICATION</scope>
    <source>
        <strain evidence="2">cv. Jemalong A17</strain>
    </source>
</reference>
<dbReference type="Proteomes" id="UP000002051">
    <property type="component" value="Unassembled WGS sequence"/>
</dbReference>
<evidence type="ECO:0000313" key="3">
    <source>
        <dbReference type="Proteomes" id="UP000002051"/>
    </source>
</evidence>
<name>A0A072TUH9_MEDTR</name>
<evidence type="ECO:0000313" key="1">
    <source>
        <dbReference type="EMBL" id="KEH17210.1"/>
    </source>
</evidence>
<dbReference type="AlphaFoldDB" id="A0A072TUH9"/>
<evidence type="ECO:0000313" key="2">
    <source>
        <dbReference type="EnsemblPlants" id="KEH17210"/>
    </source>
</evidence>
<dbReference type="EnsemblPlants" id="KEH17210">
    <property type="protein sequence ID" value="KEH17210"/>
    <property type="gene ID" value="MTR_0031s0050"/>
</dbReference>
<sequence length="87" mass="9829">MKRLSSRSLAYWGILAIEAANNIPKQIVQKMAFIYKDCHEMLPLPHMGIVLQYTLQQGKPFFFLNIQHGGRASRGGRSPVNRSSAEI</sequence>
<proteinExistence type="predicted"/>
<keyword evidence="3" id="KW-1185">Reference proteome</keyword>
<organism evidence="1 3">
    <name type="scientific">Medicago truncatula</name>
    <name type="common">Barrel medic</name>
    <name type="synonym">Medicago tribuloides</name>
    <dbReference type="NCBI Taxonomy" id="3880"/>
    <lineage>
        <taxon>Eukaryota</taxon>
        <taxon>Viridiplantae</taxon>
        <taxon>Streptophyta</taxon>
        <taxon>Embryophyta</taxon>
        <taxon>Tracheophyta</taxon>
        <taxon>Spermatophyta</taxon>
        <taxon>Magnoliopsida</taxon>
        <taxon>eudicotyledons</taxon>
        <taxon>Gunneridae</taxon>
        <taxon>Pentapetalae</taxon>
        <taxon>rosids</taxon>
        <taxon>fabids</taxon>
        <taxon>Fabales</taxon>
        <taxon>Fabaceae</taxon>
        <taxon>Papilionoideae</taxon>
        <taxon>50 kb inversion clade</taxon>
        <taxon>NPAAA clade</taxon>
        <taxon>Hologalegina</taxon>
        <taxon>IRL clade</taxon>
        <taxon>Trifolieae</taxon>
        <taxon>Medicago</taxon>
    </lineage>
</organism>